<proteinExistence type="predicted"/>
<reference evidence="2 3" key="1">
    <citation type="submission" date="2019-03" db="EMBL/GenBank/DDBJ databases">
        <title>First draft genome of Liparis tanakae, snailfish: a comprehensive survey of snailfish specific genes.</title>
        <authorList>
            <person name="Kim W."/>
            <person name="Song I."/>
            <person name="Jeong J.-H."/>
            <person name="Kim D."/>
            <person name="Kim S."/>
            <person name="Ryu S."/>
            <person name="Song J.Y."/>
            <person name="Lee S.K."/>
        </authorList>
    </citation>
    <scope>NUCLEOTIDE SEQUENCE [LARGE SCALE GENOMIC DNA]</scope>
    <source>
        <tissue evidence="2">Muscle</tissue>
    </source>
</reference>
<evidence type="ECO:0000313" key="2">
    <source>
        <dbReference type="EMBL" id="TNN55410.1"/>
    </source>
</evidence>
<feature type="region of interest" description="Disordered" evidence="1">
    <location>
        <begin position="1"/>
        <end position="42"/>
    </location>
</feature>
<organism evidence="2 3">
    <name type="scientific">Liparis tanakae</name>
    <name type="common">Tanaka's snailfish</name>
    <dbReference type="NCBI Taxonomy" id="230148"/>
    <lineage>
        <taxon>Eukaryota</taxon>
        <taxon>Metazoa</taxon>
        <taxon>Chordata</taxon>
        <taxon>Craniata</taxon>
        <taxon>Vertebrata</taxon>
        <taxon>Euteleostomi</taxon>
        <taxon>Actinopterygii</taxon>
        <taxon>Neopterygii</taxon>
        <taxon>Teleostei</taxon>
        <taxon>Neoteleostei</taxon>
        <taxon>Acanthomorphata</taxon>
        <taxon>Eupercaria</taxon>
        <taxon>Perciformes</taxon>
        <taxon>Cottioidei</taxon>
        <taxon>Cottales</taxon>
        <taxon>Liparidae</taxon>
        <taxon>Liparis</taxon>
    </lineage>
</organism>
<accession>A0A4Z2GQA2</accession>
<dbReference type="AlphaFoldDB" id="A0A4Z2GQA2"/>
<protein>
    <submittedName>
        <fullName evidence="2">Uncharacterized protein</fullName>
    </submittedName>
</protein>
<sequence length="65" mass="7319">MKPESVNQRSDRALHLGPPDQLPAGRHQAEPLFPSESPSRDDTDSDLFFVWTMCNLVVEKGSFSF</sequence>
<gene>
    <name evidence="2" type="ORF">EYF80_034360</name>
</gene>
<dbReference type="Proteomes" id="UP000314294">
    <property type="component" value="Unassembled WGS sequence"/>
</dbReference>
<feature type="compositionally biased region" description="Basic and acidic residues" evidence="1">
    <location>
        <begin position="1"/>
        <end position="14"/>
    </location>
</feature>
<evidence type="ECO:0000256" key="1">
    <source>
        <dbReference type="SAM" id="MobiDB-lite"/>
    </source>
</evidence>
<keyword evidence="3" id="KW-1185">Reference proteome</keyword>
<comment type="caution">
    <text evidence="2">The sequence shown here is derived from an EMBL/GenBank/DDBJ whole genome shotgun (WGS) entry which is preliminary data.</text>
</comment>
<name>A0A4Z2GQA2_9TELE</name>
<evidence type="ECO:0000313" key="3">
    <source>
        <dbReference type="Proteomes" id="UP000314294"/>
    </source>
</evidence>
<dbReference type="EMBL" id="SRLO01000456">
    <property type="protein sequence ID" value="TNN55410.1"/>
    <property type="molecule type" value="Genomic_DNA"/>
</dbReference>